<name>K0S7E3_THAOC</name>
<evidence type="ECO:0000313" key="1">
    <source>
        <dbReference type="EMBL" id="EJK60849.1"/>
    </source>
</evidence>
<comment type="caution">
    <text evidence="1">The sequence shown here is derived from an EMBL/GenBank/DDBJ whole genome shotgun (WGS) entry which is preliminary data.</text>
</comment>
<dbReference type="Proteomes" id="UP000266841">
    <property type="component" value="Unassembled WGS sequence"/>
</dbReference>
<organism evidence="1 2">
    <name type="scientific">Thalassiosira oceanica</name>
    <name type="common">Marine diatom</name>
    <dbReference type="NCBI Taxonomy" id="159749"/>
    <lineage>
        <taxon>Eukaryota</taxon>
        <taxon>Sar</taxon>
        <taxon>Stramenopiles</taxon>
        <taxon>Ochrophyta</taxon>
        <taxon>Bacillariophyta</taxon>
        <taxon>Coscinodiscophyceae</taxon>
        <taxon>Thalassiosirophycidae</taxon>
        <taxon>Thalassiosirales</taxon>
        <taxon>Thalassiosiraceae</taxon>
        <taxon>Thalassiosira</taxon>
    </lineage>
</organism>
<dbReference type="EMBL" id="AGNL01020642">
    <property type="protein sequence ID" value="EJK60849.1"/>
    <property type="molecule type" value="Genomic_DNA"/>
</dbReference>
<dbReference type="AlphaFoldDB" id="K0S7E3"/>
<protein>
    <submittedName>
        <fullName evidence="1">Uncharacterized protein</fullName>
    </submittedName>
</protein>
<accession>K0S7E3</accession>
<reference evidence="1 2" key="1">
    <citation type="journal article" date="2012" name="Genome Biol.">
        <title>Genome and low-iron response of an oceanic diatom adapted to chronic iron limitation.</title>
        <authorList>
            <person name="Lommer M."/>
            <person name="Specht M."/>
            <person name="Roy A.S."/>
            <person name="Kraemer L."/>
            <person name="Andreson R."/>
            <person name="Gutowska M.A."/>
            <person name="Wolf J."/>
            <person name="Bergner S.V."/>
            <person name="Schilhabel M.B."/>
            <person name="Klostermeier U.C."/>
            <person name="Beiko R.G."/>
            <person name="Rosenstiel P."/>
            <person name="Hippler M."/>
            <person name="Laroche J."/>
        </authorList>
    </citation>
    <scope>NUCLEOTIDE SEQUENCE [LARGE SCALE GENOMIC DNA]</scope>
    <source>
        <strain evidence="1 2">CCMP1005</strain>
    </source>
</reference>
<keyword evidence="2" id="KW-1185">Reference proteome</keyword>
<evidence type="ECO:0000313" key="2">
    <source>
        <dbReference type="Proteomes" id="UP000266841"/>
    </source>
</evidence>
<proteinExistence type="predicted"/>
<dbReference type="OrthoDB" id="57292at2759"/>
<gene>
    <name evidence="1" type="ORF">THAOC_18739</name>
</gene>
<feature type="non-terminal residue" evidence="1">
    <location>
        <position position="1"/>
    </location>
</feature>
<sequence>LGNRELTCQLDWIDDETRLDDVECNDFKEYCQTQLIITYPRYVWPLPRDPVVDDFMPGYCCLDTPTGTDFESEFWGQHYDSSQDEMKCQNRGKLHMGMSDECSNGGGQWFRTPCVTLHRCVDARPRKDEDGYSESFEEFVVENEIEIYNYTDLEQCQTARAALGFDVDHPNDHEVCEEFNNRLCERIVFLCHLCFFVINAHGYASSGDLFFRDLDFLAGGVEVKFEQVTYTPIEYPPDQPLEYKALPLMKDTRDATADPETKNSFDKQDALEISKHTLGILKGDGKEWLEEFHKTINSAYLKKKEACELAKKAADLAGKKWEFAKNMCNIIPKVVLGNSPMVSEKCVVKVDFKKLAYDVKITAKNTLCDAKGLTGFSIGWITSLIAKVGYHGVKVAHITVDSVLFDMKLRDSLGKHSYQYDEVTHDNVRAYGDWYVSHILKRMK</sequence>